<feature type="signal peptide" evidence="2">
    <location>
        <begin position="1"/>
        <end position="22"/>
    </location>
</feature>
<keyword evidence="3" id="KW-0449">Lipoprotein</keyword>
<gene>
    <name evidence="3" type="ORF">MUN87_07255</name>
</gene>
<evidence type="ECO:0000313" key="3">
    <source>
        <dbReference type="EMBL" id="UOQ86677.1"/>
    </source>
</evidence>
<feature type="compositionally biased region" description="Low complexity" evidence="1">
    <location>
        <begin position="58"/>
        <end position="67"/>
    </location>
</feature>
<proteinExistence type="predicted"/>
<accession>A0ABY4GTY3</accession>
<evidence type="ECO:0000256" key="1">
    <source>
        <dbReference type="SAM" id="MobiDB-lite"/>
    </source>
</evidence>
<keyword evidence="2" id="KW-0732">Signal</keyword>
<dbReference type="InterPro" id="IPR019076">
    <property type="entry name" value="Spore_lipoprot_YhcN/YlaJ-like"/>
</dbReference>
<evidence type="ECO:0000256" key="2">
    <source>
        <dbReference type="SAM" id="SignalP"/>
    </source>
</evidence>
<name>A0ABY4GTY3_9BACI</name>
<sequence length="205" mass="22979">MKLSKSAMALTFAATVSLVACGADEYGQENGEYNGNTVRPIGYNQTSNDPSTDRENNNEQARQINNNDKYMFDDRTNRGDKKNADVKNNYDVADKAADQIASKIEGIDRAYVITTDNNAYVAATWDKENKGELTDEVKDKITKTVKSVNKDIDNVYVSTNPDFFELAGQYSNDLESGQPVEGFFDQMGNMIERIFPANEEYTDNR</sequence>
<feature type="region of interest" description="Disordered" evidence="1">
    <location>
        <begin position="29"/>
        <end position="84"/>
    </location>
</feature>
<feature type="chain" id="PRO_5047468989" evidence="2">
    <location>
        <begin position="23"/>
        <end position="205"/>
    </location>
</feature>
<evidence type="ECO:0000313" key="4">
    <source>
        <dbReference type="Proteomes" id="UP000831537"/>
    </source>
</evidence>
<feature type="compositionally biased region" description="Polar residues" evidence="1">
    <location>
        <begin position="31"/>
        <end position="50"/>
    </location>
</feature>
<dbReference type="Proteomes" id="UP000831537">
    <property type="component" value="Chromosome"/>
</dbReference>
<keyword evidence="4" id="KW-1185">Reference proteome</keyword>
<protein>
    <submittedName>
        <fullName evidence="3">YhcN/YlaJ family sporulation lipoprotein</fullName>
    </submittedName>
</protein>
<dbReference type="InterPro" id="IPR014247">
    <property type="entry name" value="Spore_lipoprot_YhcN/YlaJ"/>
</dbReference>
<reference evidence="3 4" key="1">
    <citation type="submission" date="2022-04" db="EMBL/GenBank/DDBJ databases">
        <title>Gracilibacillus sp. isolated from saltern.</title>
        <authorList>
            <person name="Won M."/>
            <person name="Lee C.-M."/>
            <person name="Woen H.-Y."/>
            <person name="Kwon S.-W."/>
        </authorList>
    </citation>
    <scope>NUCLEOTIDE SEQUENCE [LARGE SCALE GENOMIC DNA]</scope>
    <source>
        <strain evidence="3 4">SSPM10-3</strain>
    </source>
</reference>
<dbReference type="Pfam" id="PF09580">
    <property type="entry name" value="Spore_YhcN_YlaJ"/>
    <property type="match status" value="1"/>
</dbReference>
<dbReference type="PROSITE" id="PS51257">
    <property type="entry name" value="PROKAR_LIPOPROTEIN"/>
    <property type="match status" value="1"/>
</dbReference>
<dbReference type="RefSeq" id="WP_244747040.1">
    <property type="nucleotide sequence ID" value="NZ_CP095071.1"/>
</dbReference>
<organism evidence="3 4">
    <name type="scientific">Gracilibacillus salinarum</name>
    <dbReference type="NCBI Taxonomy" id="2932255"/>
    <lineage>
        <taxon>Bacteria</taxon>
        <taxon>Bacillati</taxon>
        <taxon>Bacillota</taxon>
        <taxon>Bacilli</taxon>
        <taxon>Bacillales</taxon>
        <taxon>Bacillaceae</taxon>
        <taxon>Gracilibacillus</taxon>
    </lineage>
</organism>
<feature type="compositionally biased region" description="Basic and acidic residues" evidence="1">
    <location>
        <begin position="70"/>
        <end position="84"/>
    </location>
</feature>
<dbReference type="NCBIfam" id="TIGR02898">
    <property type="entry name" value="spore_YhcN_YlaJ"/>
    <property type="match status" value="1"/>
</dbReference>
<dbReference type="EMBL" id="CP095071">
    <property type="protein sequence ID" value="UOQ86677.1"/>
    <property type="molecule type" value="Genomic_DNA"/>
</dbReference>